<dbReference type="EMBL" id="LLXI01000446">
    <property type="protein sequence ID" value="PKY46318.1"/>
    <property type="molecule type" value="Genomic_DNA"/>
</dbReference>
<comment type="caution">
    <text evidence="8">The sequence shown here is derived from an EMBL/GenBank/DDBJ whole genome shotgun (WGS) entry which is preliminary data.</text>
</comment>
<organism evidence="8 9">
    <name type="scientific">Rhizophagus irregularis</name>
    <dbReference type="NCBI Taxonomy" id="588596"/>
    <lineage>
        <taxon>Eukaryota</taxon>
        <taxon>Fungi</taxon>
        <taxon>Fungi incertae sedis</taxon>
        <taxon>Mucoromycota</taxon>
        <taxon>Glomeromycotina</taxon>
        <taxon>Glomeromycetes</taxon>
        <taxon>Glomerales</taxon>
        <taxon>Glomeraceae</taxon>
        <taxon>Rhizophagus</taxon>
    </lineage>
</organism>
<comment type="catalytic activity">
    <reaction evidence="6">
        <text>DNA(n) + a 2'-deoxyribonucleoside 5'-triphosphate = DNA(n+1) + diphosphate</text>
        <dbReference type="Rhea" id="RHEA:22508"/>
        <dbReference type="Rhea" id="RHEA-COMP:17339"/>
        <dbReference type="Rhea" id="RHEA-COMP:17340"/>
        <dbReference type="ChEBI" id="CHEBI:33019"/>
        <dbReference type="ChEBI" id="CHEBI:61560"/>
        <dbReference type="ChEBI" id="CHEBI:173112"/>
        <dbReference type="EC" id="2.7.7.7"/>
    </reaction>
</comment>
<feature type="domain" description="DNA-directed DNA polymerase family B multifunctional" evidence="7">
    <location>
        <begin position="207"/>
        <end position="296"/>
    </location>
</feature>
<dbReference type="GO" id="GO:0003677">
    <property type="term" value="F:DNA binding"/>
    <property type="evidence" value="ECO:0007669"/>
    <property type="project" value="UniProtKB-KW"/>
</dbReference>
<evidence type="ECO:0000256" key="2">
    <source>
        <dbReference type="ARBA" id="ARBA00022679"/>
    </source>
</evidence>
<dbReference type="GO" id="GO:0003887">
    <property type="term" value="F:DNA-directed DNA polymerase activity"/>
    <property type="evidence" value="ECO:0007669"/>
    <property type="project" value="UniProtKB-KW"/>
</dbReference>
<dbReference type="InterPro" id="IPR036397">
    <property type="entry name" value="RNaseH_sf"/>
</dbReference>
<reference evidence="8 9" key="1">
    <citation type="submission" date="2015-10" db="EMBL/GenBank/DDBJ databases">
        <title>Genome analyses suggest a sexual origin of heterokaryosis in a supposedly ancient asexual fungus.</title>
        <authorList>
            <person name="Ropars J."/>
            <person name="Sedzielewska K."/>
            <person name="Noel J."/>
            <person name="Charron P."/>
            <person name="Farinelli L."/>
            <person name="Marton T."/>
            <person name="Kruger M."/>
            <person name="Pelin A."/>
            <person name="Brachmann A."/>
            <person name="Corradi N."/>
        </authorList>
    </citation>
    <scope>NUCLEOTIDE SEQUENCE [LARGE SCALE GENOMIC DNA]</scope>
    <source>
        <strain evidence="8 9">A4</strain>
    </source>
</reference>
<keyword evidence="9" id="KW-1185">Reference proteome</keyword>
<evidence type="ECO:0000313" key="9">
    <source>
        <dbReference type="Proteomes" id="UP000234323"/>
    </source>
</evidence>
<dbReference type="GO" id="GO:0000166">
    <property type="term" value="F:nucleotide binding"/>
    <property type="evidence" value="ECO:0007669"/>
    <property type="project" value="InterPro"/>
</dbReference>
<evidence type="ECO:0000256" key="4">
    <source>
        <dbReference type="ARBA" id="ARBA00022932"/>
    </source>
</evidence>
<keyword evidence="2" id="KW-0808">Transferase</keyword>
<dbReference type="InterPro" id="IPR050240">
    <property type="entry name" value="DNA_pol_type-B"/>
</dbReference>
<proteinExistence type="predicted"/>
<dbReference type="Gene3D" id="3.90.1600.10">
    <property type="entry name" value="Palm domain of DNA polymerase"/>
    <property type="match status" value="1"/>
</dbReference>
<dbReference type="Gene3D" id="3.30.420.10">
    <property type="entry name" value="Ribonuclease H-like superfamily/Ribonuclease H"/>
    <property type="match status" value="1"/>
</dbReference>
<sequence>MKATIQKKKYITVSDDQFTYYHKVTRECGILLFRWSMISKYVCEPLYAYTFQNYYGRLGEVTTSDKTLSVKENTEEDVEEEFRRDSVFIKISSEDIFKSSFLKIPGCVLIDVHVCFKRFYPCLEVEKESSLKFYLKLCELESKADMHFNRLWNYYSEAKNGNIHEVANYCIIDTLRCQKLVVKRNVINDYREVAFIAYISLFDTHYRANGMKVRNLLNAYATKHNMLFSTIYHKDKEKGKYPGAYVFPPIKGIENKRHVTGLDFASLYPSLIMAYNLSPEKLILSHEEADNVHEKGNELYEI</sequence>
<evidence type="ECO:0000313" key="8">
    <source>
        <dbReference type="EMBL" id="PKY46318.1"/>
    </source>
</evidence>
<accession>A0A2I1GI73</accession>
<dbReference type="SUPFAM" id="SSF53098">
    <property type="entry name" value="Ribonuclease H-like"/>
    <property type="match status" value="1"/>
</dbReference>
<evidence type="ECO:0000256" key="6">
    <source>
        <dbReference type="ARBA" id="ARBA00049244"/>
    </source>
</evidence>
<protein>
    <recommendedName>
        <fullName evidence="1">DNA-directed DNA polymerase</fullName>
        <ecNumber evidence="1">2.7.7.7</ecNumber>
    </recommendedName>
</protein>
<keyword evidence="5" id="KW-0238">DNA-binding</keyword>
<evidence type="ECO:0000256" key="1">
    <source>
        <dbReference type="ARBA" id="ARBA00012417"/>
    </source>
</evidence>
<dbReference type="SUPFAM" id="SSF56672">
    <property type="entry name" value="DNA/RNA polymerases"/>
    <property type="match status" value="1"/>
</dbReference>
<dbReference type="Proteomes" id="UP000234323">
    <property type="component" value="Unassembled WGS sequence"/>
</dbReference>
<evidence type="ECO:0000256" key="3">
    <source>
        <dbReference type="ARBA" id="ARBA00022695"/>
    </source>
</evidence>
<keyword evidence="4" id="KW-0239">DNA-directed DNA polymerase</keyword>
<name>A0A2I1GI73_9GLOM</name>
<evidence type="ECO:0000256" key="5">
    <source>
        <dbReference type="ARBA" id="ARBA00023125"/>
    </source>
</evidence>
<dbReference type="EC" id="2.7.7.7" evidence="1"/>
<dbReference type="InterPro" id="IPR043502">
    <property type="entry name" value="DNA/RNA_pol_sf"/>
</dbReference>
<dbReference type="AlphaFoldDB" id="A0A2I1GI73"/>
<dbReference type="Pfam" id="PF00136">
    <property type="entry name" value="DNA_pol_B"/>
    <property type="match status" value="1"/>
</dbReference>
<dbReference type="InterPro" id="IPR012337">
    <property type="entry name" value="RNaseH-like_sf"/>
</dbReference>
<dbReference type="InterPro" id="IPR006134">
    <property type="entry name" value="DNA-dir_DNA_pol_B_multi_dom"/>
</dbReference>
<dbReference type="InterPro" id="IPR023211">
    <property type="entry name" value="DNA_pol_palm_dom_sf"/>
</dbReference>
<dbReference type="PANTHER" id="PTHR10322">
    <property type="entry name" value="DNA POLYMERASE CATALYTIC SUBUNIT"/>
    <property type="match status" value="1"/>
</dbReference>
<evidence type="ECO:0000259" key="7">
    <source>
        <dbReference type="Pfam" id="PF00136"/>
    </source>
</evidence>
<keyword evidence="3" id="KW-0548">Nucleotidyltransferase</keyword>
<gene>
    <name evidence="8" type="ORF">RhiirA4_420551</name>
</gene>
<dbReference type="GO" id="GO:0006261">
    <property type="term" value="P:DNA-templated DNA replication"/>
    <property type="evidence" value="ECO:0007669"/>
    <property type="project" value="TreeGrafter"/>
</dbReference>
<dbReference type="PANTHER" id="PTHR10322:SF23">
    <property type="entry name" value="DNA POLYMERASE DELTA CATALYTIC SUBUNIT"/>
    <property type="match status" value="1"/>
</dbReference>